<reference evidence="1 2" key="1">
    <citation type="submission" date="2023-04" db="EMBL/GenBank/DDBJ databases">
        <title>Forest soil microbial communities from Buena Vista Peninsula, Colon Province, Panama.</title>
        <authorList>
            <person name="Bouskill N."/>
        </authorList>
    </citation>
    <scope>NUCLEOTIDE SEQUENCE [LARGE SCALE GENOMIC DNA]</scope>
    <source>
        <strain evidence="1 2">AC80</strain>
    </source>
</reference>
<organism evidence="1 2">
    <name type="scientific">Mycolicibacterium frederiksbergense</name>
    <dbReference type="NCBI Taxonomy" id="117567"/>
    <lineage>
        <taxon>Bacteria</taxon>
        <taxon>Bacillati</taxon>
        <taxon>Actinomycetota</taxon>
        <taxon>Actinomycetes</taxon>
        <taxon>Mycobacteriales</taxon>
        <taxon>Mycobacteriaceae</taxon>
        <taxon>Mycolicibacterium</taxon>
    </lineage>
</organism>
<comment type="caution">
    <text evidence="1">The sequence shown here is derived from an EMBL/GenBank/DDBJ whole genome shotgun (WGS) entry which is preliminary data.</text>
</comment>
<protein>
    <submittedName>
        <fullName evidence="1">Uncharacterized protein</fullName>
    </submittedName>
</protein>
<gene>
    <name evidence="1" type="ORF">M2272_005948</name>
</gene>
<dbReference type="EMBL" id="JARXVE010000017">
    <property type="protein sequence ID" value="MDH6199279.1"/>
    <property type="molecule type" value="Genomic_DNA"/>
</dbReference>
<name>A0ABT6L8P9_9MYCO</name>
<evidence type="ECO:0000313" key="2">
    <source>
        <dbReference type="Proteomes" id="UP001160130"/>
    </source>
</evidence>
<proteinExistence type="predicted"/>
<sequence>MRFTKRQTSELDAERICTELGPTLVTTPEQTGLDLAHRPTLGDAETDVPAAVAALYARSDKRRLRTLATDQRRLASLRRAESWAQAGS</sequence>
<dbReference type="Proteomes" id="UP001160130">
    <property type="component" value="Unassembled WGS sequence"/>
</dbReference>
<accession>A0ABT6L8P9</accession>
<keyword evidence="2" id="KW-1185">Reference proteome</keyword>
<evidence type="ECO:0000313" key="1">
    <source>
        <dbReference type="EMBL" id="MDH6199279.1"/>
    </source>
</evidence>